<evidence type="ECO:0000256" key="2">
    <source>
        <dbReference type="ARBA" id="ARBA00022723"/>
    </source>
</evidence>
<dbReference type="Pfam" id="PF02633">
    <property type="entry name" value="Creatininase"/>
    <property type="match status" value="1"/>
</dbReference>
<evidence type="ECO:0000256" key="5">
    <source>
        <dbReference type="ARBA" id="ARBA00024029"/>
    </source>
</evidence>
<keyword evidence="7" id="KW-1185">Reference proteome</keyword>
<dbReference type="GO" id="GO:0016811">
    <property type="term" value="F:hydrolase activity, acting on carbon-nitrogen (but not peptide) bonds, in linear amides"/>
    <property type="evidence" value="ECO:0007669"/>
    <property type="project" value="TreeGrafter"/>
</dbReference>
<comment type="caution">
    <text evidence="6">The sequence shown here is derived from an EMBL/GenBank/DDBJ whole genome shotgun (WGS) entry which is preliminary data.</text>
</comment>
<dbReference type="InterPro" id="IPR003785">
    <property type="entry name" value="Creatininase/forma_Hydrolase"/>
</dbReference>
<reference evidence="6 7" key="1">
    <citation type="submission" date="2019-03" db="EMBL/GenBank/DDBJ databases">
        <title>This is whole genome sequence of Paenibacillus sp MS74 strain.</title>
        <authorList>
            <person name="Trinh H.N."/>
        </authorList>
    </citation>
    <scope>NUCLEOTIDE SEQUENCE [LARGE SCALE GENOMIC DNA]</scope>
    <source>
        <strain evidence="6 7">MS74</strain>
    </source>
</reference>
<dbReference type="GO" id="GO:0046872">
    <property type="term" value="F:metal ion binding"/>
    <property type="evidence" value="ECO:0007669"/>
    <property type="project" value="UniProtKB-KW"/>
</dbReference>
<name>A0A4R5KE04_9BACL</name>
<keyword evidence="3" id="KW-0378">Hydrolase</keyword>
<dbReference type="PANTHER" id="PTHR35005:SF1">
    <property type="entry name" value="2-AMINO-5-FORMYLAMINO-6-RIBOSYLAMINOPYRIMIDIN-4(3H)-ONE 5'-MONOPHOSPHATE DEFORMYLASE"/>
    <property type="match status" value="1"/>
</dbReference>
<dbReference type="SUPFAM" id="SSF102215">
    <property type="entry name" value="Creatininase"/>
    <property type="match status" value="1"/>
</dbReference>
<keyword evidence="4" id="KW-0862">Zinc</keyword>
<evidence type="ECO:0000256" key="3">
    <source>
        <dbReference type="ARBA" id="ARBA00022801"/>
    </source>
</evidence>
<evidence type="ECO:0000256" key="1">
    <source>
        <dbReference type="ARBA" id="ARBA00001947"/>
    </source>
</evidence>
<evidence type="ECO:0000313" key="7">
    <source>
        <dbReference type="Proteomes" id="UP000295636"/>
    </source>
</evidence>
<dbReference type="AlphaFoldDB" id="A0A4R5KE04"/>
<protein>
    <submittedName>
        <fullName evidence="6">Creatininase family protein</fullName>
    </submittedName>
</protein>
<accession>A0A4R5KE04</accession>
<sequence length="240" mass="25830">MHLAKNGSFAVVPLAATEQHGPHLPVYTDSMICEYVVSHSIQKLSGIMSALMTPVLTIGCSQHHLNYGGTLSYSTATYQHMLYDITESLVKCGFRKIIFLNGHGGNAQIMVQAAQDAAVRHPVWTAAASYWNLAKPALDDLGAEEVGLVPGHAGGFETSLIMALDPELIKGSAIKHDHPVNDWMRAEGSFIGKHGELTGIDGFTDSPDKASAEKGRQYLDVIVNAVSAWMLELQKTMTAG</sequence>
<dbReference type="EMBL" id="SMRT01000016">
    <property type="protein sequence ID" value="TDF93589.1"/>
    <property type="molecule type" value="Genomic_DNA"/>
</dbReference>
<organism evidence="6 7">
    <name type="scientific">Paenibacillus piri</name>
    <dbReference type="NCBI Taxonomy" id="2547395"/>
    <lineage>
        <taxon>Bacteria</taxon>
        <taxon>Bacillati</taxon>
        <taxon>Bacillota</taxon>
        <taxon>Bacilli</taxon>
        <taxon>Bacillales</taxon>
        <taxon>Paenibacillaceae</taxon>
        <taxon>Paenibacillus</taxon>
    </lineage>
</organism>
<comment type="cofactor">
    <cofactor evidence="1">
        <name>Zn(2+)</name>
        <dbReference type="ChEBI" id="CHEBI:29105"/>
    </cofactor>
</comment>
<keyword evidence="2" id="KW-0479">Metal-binding</keyword>
<gene>
    <name evidence="6" type="ORF">E1757_26240</name>
</gene>
<dbReference type="OrthoDB" id="9801445at2"/>
<comment type="similarity">
    <text evidence="5">Belongs to the creatininase superfamily.</text>
</comment>
<proteinExistence type="inferred from homology"/>
<dbReference type="InterPro" id="IPR024087">
    <property type="entry name" value="Creatininase-like_sf"/>
</dbReference>
<dbReference type="Proteomes" id="UP000295636">
    <property type="component" value="Unassembled WGS sequence"/>
</dbReference>
<dbReference type="GO" id="GO:0009231">
    <property type="term" value="P:riboflavin biosynthetic process"/>
    <property type="evidence" value="ECO:0007669"/>
    <property type="project" value="TreeGrafter"/>
</dbReference>
<dbReference type="PANTHER" id="PTHR35005">
    <property type="entry name" value="3-DEHYDRO-SCYLLO-INOSOSE HYDROLASE"/>
    <property type="match status" value="1"/>
</dbReference>
<evidence type="ECO:0000256" key="4">
    <source>
        <dbReference type="ARBA" id="ARBA00022833"/>
    </source>
</evidence>
<evidence type="ECO:0000313" key="6">
    <source>
        <dbReference type="EMBL" id="TDF93589.1"/>
    </source>
</evidence>
<dbReference type="Gene3D" id="3.40.50.10310">
    <property type="entry name" value="Creatininase"/>
    <property type="match status" value="1"/>
</dbReference>